<dbReference type="PROSITE" id="PS51257">
    <property type="entry name" value="PROKAR_LIPOPROTEIN"/>
    <property type="match status" value="1"/>
</dbReference>
<evidence type="ECO:0000256" key="1">
    <source>
        <dbReference type="SAM" id="MobiDB-lite"/>
    </source>
</evidence>
<reference evidence="2 3" key="1">
    <citation type="journal article" date="2019" name="Sci. Rep.">
        <title>Extended insight into the Mycobacterium chelonae-abscessus complex through whole genome sequencing of Mycobacterium salmoniphilum outbreak and Mycobacterium salmoniphilum-like strains.</title>
        <authorList>
            <person name="Behra P.R.K."/>
            <person name="Das S."/>
            <person name="Pettersson B.M.F."/>
            <person name="Shirreff L."/>
            <person name="DuCote T."/>
            <person name="Jacobsson K.G."/>
            <person name="Ennis D.G."/>
            <person name="Kirsebom L.A."/>
        </authorList>
    </citation>
    <scope>NUCLEOTIDE SEQUENCE [LARGE SCALE GENOMIC DNA]</scope>
    <source>
        <strain evidence="2 3">DE 4585</strain>
    </source>
</reference>
<dbReference type="AlphaFoldDB" id="A0A4R8S4E7"/>
<comment type="caution">
    <text evidence="2">The sequence shown here is derived from an EMBL/GenBank/DDBJ whole genome shotgun (WGS) entry which is preliminary data.</text>
</comment>
<dbReference type="Proteomes" id="UP000295117">
    <property type="component" value="Unassembled WGS sequence"/>
</dbReference>
<name>A0A4R8S4E7_9MYCO</name>
<proteinExistence type="predicted"/>
<evidence type="ECO:0000313" key="3">
    <source>
        <dbReference type="Proteomes" id="UP000295117"/>
    </source>
</evidence>
<sequence length="98" mass="10319">MRTESRFSLLLALALIGCVTPVGDGLRDATSIAGGDAASVTYRADSWDDEAEFLIGHEAMNTYTPDSWQVLGDPQLDTGGRNSGGIGKSCNNPGVQCR</sequence>
<gene>
    <name evidence="2" type="ORF">DE4585_00786</name>
</gene>
<protein>
    <submittedName>
        <fullName evidence="2">Uncharacterized protein</fullName>
    </submittedName>
</protein>
<feature type="compositionally biased region" description="Polar residues" evidence="1">
    <location>
        <begin position="89"/>
        <end position="98"/>
    </location>
</feature>
<dbReference type="EMBL" id="PECH01000004">
    <property type="protein sequence ID" value="TDZ85468.1"/>
    <property type="molecule type" value="Genomic_DNA"/>
</dbReference>
<organism evidence="2 3">
    <name type="scientific">Mycobacteroides salmoniphilum</name>
    <dbReference type="NCBI Taxonomy" id="404941"/>
    <lineage>
        <taxon>Bacteria</taxon>
        <taxon>Bacillati</taxon>
        <taxon>Actinomycetota</taxon>
        <taxon>Actinomycetes</taxon>
        <taxon>Mycobacteriales</taxon>
        <taxon>Mycobacteriaceae</taxon>
        <taxon>Mycobacteroides</taxon>
    </lineage>
</organism>
<feature type="region of interest" description="Disordered" evidence="1">
    <location>
        <begin position="73"/>
        <end position="98"/>
    </location>
</feature>
<accession>A0A4R8S4E7</accession>
<evidence type="ECO:0000313" key="2">
    <source>
        <dbReference type="EMBL" id="TDZ85468.1"/>
    </source>
</evidence>